<evidence type="ECO:0000256" key="3">
    <source>
        <dbReference type="PROSITE-ProRule" id="PRU00023"/>
    </source>
</evidence>
<accession>A0AAD9YDC1</accession>
<feature type="repeat" description="ANK" evidence="3">
    <location>
        <begin position="500"/>
        <end position="533"/>
    </location>
</feature>
<evidence type="ECO:0000256" key="2">
    <source>
        <dbReference type="ARBA" id="ARBA00023043"/>
    </source>
</evidence>
<feature type="repeat" description="ANK" evidence="3">
    <location>
        <begin position="155"/>
        <end position="187"/>
    </location>
</feature>
<dbReference type="Gene3D" id="1.25.40.20">
    <property type="entry name" value="Ankyrin repeat-containing domain"/>
    <property type="match status" value="3"/>
</dbReference>
<sequence length="628" mass="69963">MSTAQTATKYPYAGFVDLPVEIILQIVNYISPPSKSLLRLPFGYKLHRTNLRNGIRDLKNLTLSCKRLYDMLQPTLYTQSGQDDWYALRWGAFHGLIQTMEDAFLAGAPLNCVYDDVDDYHTGGYCRCGRFEGGSVWSNNSACCTLFYEKKPVRSAWTPLLTAIRGGHPEAVDWLLSRGADADWAARPGPGLGEMLCKSCSHRGDRPGLLTCDGCGITPMQGALDYFTHSSFGGSLLTEHDRIKVLRSLIQHGASVNQKFGFIHCPRDDLHLLSLPVQHWNPLGLALFTQTVGPATVKFLLDNGAHFEMGPESLLNSVLAHMSHCRVPQLNWKVPVNLLLFECHTKVRVLLSKHQRHDNCHCVPSFDSLNLVGLDVFGSCDDVPYAGYRIREVFDFLHENGLPILSSQLDTEASRRVPPVIKAVRGLNPEAVRLLVEEGADPNARCWLAPAPQGFRSDRRLDGHLPLTYACAMIDDKEYLYPIVLELLKGGASPMLRDLQGLTPLHELSRKSYDEASARLLIDFGANANGLDANGWTPLHHICEQAPPQHSPFRVFASVCVKERTPLVKLLLSKGADIAARNRQYGQEPGKTPYELAVANKLPFSWERLLEEACNRSRSGVHQVTYPY</sequence>
<dbReference type="InterPro" id="IPR050745">
    <property type="entry name" value="Multifunctional_regulatory"/>
</dbReference>
<dbReference type="AlphaFoldDB" id="A0AAD9YDC1"/>
<dbReference type="InterPro" id="IPR002110">
    <property type="entry name" value="Ankyrin_rpt"/>
</dbReference>
<dbReference type="Proteomes" id="UP001281614">
    <property type="component" value="Unassembled WGS sequence"/>
</dbReference>
<dbReference type="InterPro" id="IPR036770">
    <property type="entry name" value="Ankyrin_rpt-contain_sf"/>
</dbReference>
<comment type="caution">
    <text evidence="4">The sequence shown here is derived from an EMBL/GenBank/DDBJ whole genome shotgun (WGS) entry which is preliminary data.</text>
</comment>
<proteinExistence type="predicted"/>
<dbReference type="PROSITE" id="PS50297">
    <property type="entry name" value="ANK_REP_REGION"/>
    <property type="match status" value="2"/>
</dbReference>
<dbReference type="PANTHER" id="PTHR24189">
    <property type="entry name" value="MYOTROPHIN"/>
    <property type="match status" value="1"/>
</dbReference>
<evidence type="ECO:0000313" key="5">
    <source>
        <dbReference type="Proteomes" id="UP001281614"/>
    </source>
</evidence>
<protein>
    <recommendedName>
        <fullName evidence="6">Ankyrin</fullName>
    </recommendedName>
</protein>
<dbReference type="Pfam" id="PF13606">
    <property type="entry name" value="Ank_3"/>
    <property type="match status" value="1"/>
</dbReference>
<dbReference type="EMBL" id="VYYT01000211">
    <property type="protein sequence ID" value="KAK2756332.1"/>
    <property type="molecule type" value="Genomic_DNA"/>
</dbReference>
<dbReference type="SUPFAM" id="SSF48403">
    <property type="entry name" value="Ankyrin repeat"/>
    <property type="match status" value="2"/>
</dbReference>
<dbReference type="Pfam" id="PF12796">
    <property type="entry name" value="Ank_2"/>
    <property type="match status" value="1"/>
</dbReference>
<reference evidence="4" key="1">
    <citation type="submission" date="2023-02" db="EMBL/GenBank/DDBJ databases">
        <title>Colletotrichum kahawae CIFC_Que2 genome sequencing and assembly.</title>
        <authorList>
            <person name="Baroncelli R."/>
        </authorList>
    </citation>
    <scope>NUCLEOTIDE SEQUENCE</scope>
    <source>
        <strain evidence="4">CIFC_Que2</strain>
    </source>
</reference>
<organism evidence="4 5">
    <name type="scientific">Colletotrichum kahawae</name>
    <name type="common">Coffee berry disease fungus</name>
    <dbReference type="NCBI Taxonomy" id="34407"/>
    <lineage>
        <taxon>Eukaryota</taxon>
        <taxon>Fungi</taxon>
        <taxon>Dikarya</taxon>
        <taxon>Ascomycota</taxon>
        <taxon>Pezizomycotina</taxon>
        <taxon>Sordariomycetes</taxon>
        <taxon>Hypocreomycetidae</taxon>
        <taxon>Glomerellales</taxon>
        <taxon>Glomerellaceae</taxon>
        <taxon>Colletotrichum</taxon>
        <taxon>Colletotrichum gloeosporioides species complex</taxon>
    </lineage>
</organism>
<dbReference type="SMART" id="SM00248">
    <property type="entry name" value="ANK"/>
    <property type="match status" value="7"/>
</dbReference>
<evidence type="ECO:0008006" key="6">
    <source>
        <dbReference type="Google" id="ProtNLM"/>
    </source>
</evidence>
<keyword evidence="5" id="KW-1185">Reference proteome</keyword>
<dbReference type="PROSITE" id="PS50088">
    <property type="entry name" value="ANK_REPEAT"/>
    <property type="match status" value="2"/>
</dbReference>
<evidence type="ECO:0000256" key="1">
    <source>
        <dbReference type="ARBA" id="ARBA00022737"/>
    </source>
</evidence>
<gene>
    <name evidence="4" type="ORF">CKAH01_05853</name>
</gene>
<keyword evidence="2 3" id="KW-0040">ANK repeat</keyword>
<name>A0AAD9YDC1_COLKA</name>
<keyword evidence="1" id="KW-0677">Repeat</keyword>
<evidence type="ECO:0000313" key="4">
    <source>
        <dbReference type="EMBL" id="KAK2756332.1"/>
    </source>
</evidence>